<dbReference type="CDD" id="cd08342">
    <property type="entry name" value="HPPD_N_like"/>
    <property type="match status" value="1"/>
</dbReference>
<evidence type="ECO:0000256" key="21">
    <source>
        <dbReference type="ARBA" id="ARBA00029786"/>
    </source>
</evidence>
<dbReference type="GO" id="GO:0000139">
    <property type="term" value="C:Golgi membrane"/>
    <property type="evidence" value="ECO:0007669"/>
    <property type="project" value="UniProtKB-SubCell"/>
</dbReference>
<comment type="subcellular location">
    <subcellularLocation>
        <location evidence="4">Cytoplasm</location>
    </subcellularLocation>
    <subcellularLocation>
        <location evidence="3">Endoplasmic reticulum membrane</location>
        <topology evidence="3">Peripheral membrane protein</topology>
    </subcellularLocation>
    <subcellularLocation>
        <location evidence="2">Golgi apparatus membrane</location>
        <topology evidence="2">Peripheral membrane protein</topology>
    </subcellularLocation>
</comment>
<evidence type="ECO:0000256" key="7">
    <source>
        <dbReference type="ARBA" id="ARBA00011738"/>
    </source>
</evidence>
<evidence type="ECO:0000256" key="23">
    <source>
        <dbReference type="ARBA" id="ARBA00048047"/>
    </source>
</evidence>
<keyword evidence="10" id="KW-0963">Cytoplasm</keyword>
<dbReference type="InterPro" id="IPR041735">
    <property type="entry name" value="4OHPhenylPyrv_dOase_C"/>
</dbReference>
<keyword evidence="11" id="KW-0479">Metal-binding</keyword>
<evidence type="ECO:0000256" key="9">
    <source>
        <dbReference type="ARBA" id="ARBA00018452"/>
    </source>
</evidence>
<dbReference type="Gene3D" id="3.10.180.10">
    <property type="entry name" value="2,3-Dihydroxybiphenyl 1,2-Dioxygenase, domain 1"/>
    <property type="match status" value="2"/>
</dbReference>
<evidence type="ECO:0000256" key="16">
    <source>
        <dbReference type="ARBA" id="ARBA00023002"/>
    </source>
</evidence>
<protein>
    <recommendedName>
        <fullName evidence="9">4-hydroxyphenylpyruvate dioxygenase</fullName>
        <ecNumber evidence="8">1.13.11.27</ecNumber>
    </recommendedName>
    <alternativeName>
        <fullName evidence="21">4-hydroxyphenylpyruvic acid oxidase</fullName>
    </alternativeName>
</protein>
<evidence type="ECO:0000256" key="4">
    <source>
        <dbReference type="ARBA" id="ARBA00004496"/>
    </source>
</evidence>
<comment type="catalytic activity">
    <reaction evidence="23">
        <text>3-(4-hydroxyphenyl)pyruvate + O2 = homogentisate + CO2</text>
        <dbReference type="Rhea" id="RHEA:16189"/>
        <dbReference type="ChEBI" id="CHEBI:15379"/>
        <dbReference type="ChEBI" id="CHEBI:16169"/>
        <dbReference type="ChEBI" id="CHEBI:16526"/>
        <dbReference type="ChEBI" id="CHEBI:36242"/>
        <dbReference type="EC" id="1.13.11.27"/>
    </reaction>
    <physiologicalReaction direction="left-to-right" evidence="23">
        <dbReference type="Rhea" id="RHEA:16190"/>
    </physiologicalReaction>
</comment>
<evidence type="ECO:0000256" key="17">
    <source>
        <dbReference type="ARBA" id="ARBA00023004"/>
    </source>
</evidence>
<comment type="function">
    <text evidence="22">Catalyzes the conversion of 4-hydroxyphenylpyruvic acid to homogentisic acid, one of the steps in tyrosine catabolism.</text>
</comment>
<reference evidence="25 26" key="1">
    <citation type="submission" date="2015-01" db="EMBL/GenBank/DDBJ databases">
        <title>Evolution of Trichinella species and genotypes.</title>
        <authorList>
            <person name="Korhonen P.K."/>
            <person name="Edoardo P."/>
            <person name="Giuseppe L.R."/>
            <person name="Gasser R.B."/>
        </authorList>
    </citation>
    <scope>NUCLEOTIDE SEQUENCE [LARGE SCALE GENOMIC DNA]</scope>
    <source>
        <strain evidence="25">ISS13</strain>
    </source>
</reference>
<feature type="domain" description="VOC" evidence="24">
    <location>
        <begin position="80"/>
        <end position="206"/>
    </location>
</feature>
<organism evidence="25 26">
    <name type="scientific">Trichinella pseudospiralis</name>
    <name type="common">Parasitic roundworm</name>
    <dbReference type="NCBI Taxonomy" id="6337"/>
    <lineage>
        <taxon>Eukaryota</taxon>
        <taxon>Metazoa</taxon>
        <taxon>Ecdysozoa</taxon>
        <taxon>Nematoda</taxon>
        <taxon>Enoplea</taxon>
        <taxon>Dorylaimia</taxon>
        <taxon>Trichinellida</taxon>
        <taxon>Trichinellidae</taxon>
        <taxon>Trichinella</taxon>
    </lineage>
</organism>
<evidence type="ECO:0000259" key="24">
    <source>
        <dbReference type="PROSITE" id="PS51819"/>
    </source>
</evidence>
<keyword evidence="14" id="KW-0828">Tyrosine catabolism</keyword>
<sequence>MLVMLFLRNSAVRVLRAKFFALRKNESCGILIGRNLFCDSFEKNFLNFHKLLQQHAWKPLTWPFAVLSLINKYIRKLIKNFHHIKFWVGNAKQAAEAYCIHFGFQPFAYRGLETGSRDVVSHAIIFVFESPLKYGNKEMDHHLTLHGDGVKDIALQVDDIEKTVQTAESNGANILEHIHEINDQHGQIRIASIKTYGDVIHTLIENVSFKGSFMPGFCSPLFTNPLLSVLYERTLNLQRFWSIDDTVCHTEYSSLRSNLITNSDHSVQMAICEPAKGLRGVSQIQEFIDFYGSAGVQHIALHTDNIVFAVSALIQRGVQFLEAPATYYENLKARLQHSTIRIKEDLNMLQQLNILIDYDDNGYLLQIFTKPVQDRPTLFLEIIQRHNHKGFGVGNFKALFEALEMEQKRRGTLYYNSSEFRN</sequence>
<comment type="subunit">
    <text evidence="7">Homodimer.</text>
</comment>
<dbReference type="GO" id="GO:0005789">
    <property type="term" value="C:endoplasmic reticulum membrane"/>
    <property type="evidence" value="ECO:0007669"/>
    <property type="project" value="UniProtKB-SubCell"/>
</dbReference>
<evidence type="ECO:0000256" key="10">
    <source>
        <dbReference type="ARBA" id="ARBA00022490"/>
    </source>
</evidence>
<evidence type="ECO:0000256" key="19">
    <source>
        <dbReference type="ARBA" id="ARBA00023136"/>
    </source>
</evidence>
<evidence type="ECO:0000256" key="22">
    <source>
        <dbReference type="ARBA" id="ARBA00033727"/>
    </source>
</evidence>
<dbReference type="EMBL" id="JYDR01000020">
    <property type="protein sequence ID" value="KRY75113.1"/>
    <property type="molecule type" value="Genomic_DNA"/>
</dbReference>
<keyword evidence="20" id="KW-0585">Phenylalanine catabolism</keyword>
<evidence type="ECO:0000256" key="18">
    <source>
        <dbReference type="ARBA" id="ARBA00023034"/>
    </source>
</evidence>
<keyword evidence="17" id="KW-0408">Iron</keyword>
<keyword evidence="18" id="KW-0333">Golgi apparatus</keyword>
<evidence type="ECO:0000313" key="26">
    <source>
        <dbReference type="Proteomes" id="UP000054632"/>
    </source>
</evidence>
<name>A0A0V1EMT6_TRIPS</name>
<dbReference type="Proteomes" id="UP000054632">
    <property type="component" value="Unassembled WGS sequence"/>
</dbReference>
<dbReference type="PANTHER" id="PTHR11959:SF3">
    <property type="entry name" value="PROTEIN C31H2.4-RELATED"/>
    <property type="match status" value="1"/>
</dbReference>
<dbReference type="EC" id="1.13.11.27" evidence="8"/>
<feature type="domain" description="VOC" evidence="24">
    <location>
        <begin position="234"/>
        <end position="370"/>
    </location>
</feature>
<dbReference type="AlphaFoldDB" id="A0A0V1EMT6"/>
<evidence type="ECO:0000256" key="8">
    <source>
        <dbReference type="ARBA" id="ARBA00013222"/>
    </source>
</evidence>
<accession>A0A0V1EMT6</accession>
<evidence type="ECO:0000256" key="2">
    <source>
        <dbReference type="ARBA" id="ARBA00004395"/>
    </source>
</evidence>
<proteinExistence type="inferred from homology"/>
<comment type="similarity">
    <text evidence="6">Belongs to the 4HPPD family.</text>
</comment>
<comment type="pathway">
    <text evidence="5">Amino-acid degradation; L-phenylalanine degradation; acetoacetate and fumarate from L-phenylalanine: step 3/6.</text>
</comment>
<evidence type="ECO:0000256" key="12">
    <source>
        <dbReference type="ARBA" id="ARBA00022737"/>
    </source>
</evidence>
<dbReference type="InterPro" id="IPR029068">
    <property type="entry name" value="Glyas_Bleomycin-R_OHBP_Dase"/>
</dbReference>
<dbReference type="GO" id="GO:0046872">
    <property type="term" value="F:metal ion binding"/>
    <property type="evidence" value="ECO:0007669"/>
    <property type="project" value="UniProtKB-KW"/>
</dbReference>
<evidence type="ECO:0000256" key="13">
    <source>
        <dbReference type="ARBA" id="ARBA00022824"/>
    </source>
</evidence>
<evidence type="ECO:0000256" key="14">
    <source>
        <dbReference type="ARBA" id="ARBA00022878"/>
    </source>
</evidence>
<dbReference type="GO" id="GO:0006559">
    <property type="term" value="P:L-phenylalanine catabolic process"/>
    <property type="evidence" value="ECO:0007669"/>
    <property type="project" value="UniProtKB-KW"/>
</dbReference>
<dbReference type="Pfam" id="PF00903">
    <property type="entry name" value="Glyoxalase"/>
    <property type="match status" value="2"/>
</dbReference>
<keyword evidence="19" id="KW-0472">Membrane</keyword>
<dbReference type="GO" id="GO:0006572">
    <property type="term" value="P:L-tyrosine catabolic process"/>
    <property type="evidence" value="ECO:0007669"/>
    <property type="project" value="UniProtKB-KW"/>
</dbReference>
<evidence type="ECO:0000256" key="15">
    <source>
        <dbReference type="ARBA" id="ARBA00022964"/>
    </source>
</evidence>
<keyword evidence="12" id="KW-0677">Repeat</keyword>
<keyword evidence="13" id="KW-0256">Endoplasmic reticulum</keyword>
<evidence type="ECO:0000256" key="20">
    <source>
        <dbReference type="ARBA" id="ARBA00023232"/>
    </source>
</evidence>
<evidence type="ECO:0000256" key="3">
    <source>
        <dbReference type="ARBA" id="ARBA00004406"/>
    </source>
</evidence>
<evidence type="ECO:0000256" key="6">
    <source>
        <dbReference type="ARBA" id="ARBA00005877"/>
    </source>
</evidence>
<comment type="caution">
    <text evidence="25">The sequence shown here is derived from an EMBL/GenBank/DDBJ whole genome shotgun (WGS) entry which is preliminary data.</text>
</comment>
<keyword evidence="25" id="KW-0670">Pyruvate</keyword>
<dbReference type="GO" id="GO:0042803">
    <property type="term" value="F:protein homodimerization activity"/>
    <property type="evidence" value="ECO:0007669"/>
    <property type="project" value="UniProtKB-ARBA"/>
</dbReference>
<dbReference type="InterPro" id="IPR037523">
    <property type="entry name" value="VOC_core"/>
</dbReference>
<keyword evidence="15 25" id="KW-0223">Dioxygenase</keyword>
<evidence type="ECO:0000256" key="11">
    <source>
        <dbReference type="ARBA" id="ARBA00022723"/>
    </source>
</evidence>
<dbReference type="CDD" id="cd07250">
    <property type="entry name" value="HPPD_C_like"/>
    <property type="match status" value="1"/>
</dbReference>
<dbReference type="PANTHER" id="PTHR11959">
    <property type="entry name" value="4-HYDROXYPHENYLPYRUVATE DIOXYGENASE"/>
    <property type="match status" value="1"/>
</dbReference>
<comment type="cofactor">
    <cofactor evidence="1">
        <name>Fe cation</name>
        <dbReference type="ChEBI" id="CHEBI:24875"/>
    </cofactor>
</comment>
<dbReference type="PROSITE" id="PS51819">
    <property type="entry name" value="VOC"/>
    <property type="match status" value="2"/>
</dbReference>
<dbReference type="GO" id="GO:0003868">
    <property type="term" value="F:4-hydroxyphenylpyruvate dioxygenase activity"/>
    <property type="evidence" value="ECO:0007669"/>
    <property type="project" value="UniProtKB-EC"/>
</dbReference>
<dbReference type="InterPro" id="IPR005956">
    <property type="entry name" value="4OHPhenylPyrv_dOase"/>
</dbReference>
<gene>
    <name evidence="25" type="primary">hpd-1</name>
    <name evidence="25" type="ORF">T4A_9104</name>
</gene>
<evidence type="ECO:0000313" key="25">
    <source>
        <dbReference type="EMBL" id="KRY75113.1"/>
    </source>
</evidence>
<evidence type="ECO:0000256" key="5">
    <source>
        <dbReference type="ARBA" id="ARBA00005162"/>
    </source>
</evidence>
<dbReference type="InterPro" id="IPR041736">
    <property type="entry name" value="4OHPhenylPyrv_dOase_N"/>
</dbReference>
<dbReference type="FunFam" id="3.10.180.10:FF:000022">
    <property type="entry name" value="4-hydroxyphenylpyruvate dioxygenase"/>
    <property type="match status" value="1"/>
</dbReference>
<dbReference type="InterPro" id="IPR004360">
    <property type="entry name" value="Glyas_Fos-R_dOase_dom"/>
</dbReference>
<keyword evidence="16" id="KW-0560">Oxidoreductase</keyword>
<dbReference type="SUPFAM" id="SSF54593">
    <property type="entry name" value="Glyoxalase/Bleomycin resistance protein/Dihydroxybiphenyl dioxygenase"/>
    <property type="match status" value="1"/>
</dbReference>
<evidence type="ECO:0000256" key="1">
    <source>
        <dbReference type="ARBA" id="ARBA00001962"/>
    </source>
</evidence>